<evidence type="ECO:0000313" key="14">
    <source>
        <dbReference type="Proteomes" id="UP000277580"/>
    </source>
</evidence>
<dbReference type="Gene3D" id="1.20.58.70">
    <property type="match status" value="1"/>
</dbReference>
<dbReference type="GO" id="GO:0000139">
    <property type="term" value="C:Golgi membrane"/>
    <property type="evidence" value="ECO:0007669"/>
    <property type="project" value="UniProtKB-SubCell"/>
</dbReference>
<dbReference type="SUPFAM" id="SSF47661">
    <property type="entry name" value="t-snare proteins"/>
    <property type="match status" value="1"/>
</dbReference>
<dbReference type="OrthoDB" id="10251371at2759"/>
<dbReference type="GO" id="GO:0005484">
    <property type="term" value="F:SNAP receptor activity"/>
    <property type="evidence" value="ECO:0007669"/>
    <property type="project" value="InterPro"/>
</dbReference>
<sequence>MWRDRTNLYISYRQSYSHHPAKRPRFGPSAGAFSPGFHTDEERRGLISSNDAEDTFSNNGDTIIEMDLLPPRWADVSDDVNEILVDIARKSAKLDKLHQKHVLPGFDDNRSAEEGEIERLTTEITSAFHQCQNKIRKVQIMVNSAAGEVSRAEEAMSKNIQINLATKVQEASTSFRKKQSAYLKKLRGLSGMTTPLDRAGSPSQLYQDSDPSADISFSQSALQQSATLTSNDAAIMQREREITDIAKGIIELADIFKELQTMVIDQGTLLDRIDYNVEQMSVHIKAADKEMTVASGYQRRTTKRKAILLLLLLVVGMIILLVIKPKKHAPLPPPDPNMPRPPPIPVKDEPPAYRRFVPALEDNLAKAKGRRRVRERAMVAIKIER</sequence>
<evidence type="ECO:0000256" key="6">
    <source>
        <dbReference type="ARBA" id="ARBA00022989"/>
    </source>
</evidence>
<keyword evidence="7" id="KW-0333">Golgi apparatus</keyword>
<evidence type="ECO:0000256" key="1">
    <source>
        <dbReference type="ARBA" id="ARBA00004409"/>
    </source>
</evidence>
<dbReference type="GO" id="GO:0006906">
    <property type="term" value="P:vesicle fusion"/>
    <property type="evidence" value="ECO:0007669"/>
    <property type="project" value="TreeGrafter"/>
</dbReference>
<evidence type="ECO:0000259" key="12">
    <source>
        <dbReference type="PROSITE" id="PS50192"/>
    </source>
</evidence>
<keyword evidence="3" id="KW-0813">Transport</keyword>
<organism evidence="13 14">
    <name type="scientific">Morchella conica CCBAS932</name>
    <dbReference type="NCBI Taxonomy" id="1392247"/>
    <lineage>
        <taxon>Eukaryota</taxon>
        <taxon>Fungi</taxon>
        <taxon>Dikarya</taxon>
        <taxon>Ascomycota</taxon>
        <taxon>Pezizomycotina</taxon>
        <taxon>Pezizomycetes</taxon>
        <taxon>Pezizales</taxon>
        <taxon>Morchellaceae</taxon>
        <taxon>Morchella</taxon>
    </lineage>
</organism>
<comment type="subcellular location">
    <subcellularLocation>
        <location evidence="1">Golgi apparatus membrane</location>
        <topology evidence="1">Single-pass type IV membrane protein</topology>
    </subcellularLocation>
</comment>
<dbReference type="FunFam" id="1.20.58.70:FF:000021">
    <property type="entry name" value="SNARE complex subunit (Tlg2)"/>
    <property type="match status" value="1"/>
</dbReference>
<keyword evidence="4 11" id="KW-0812">Transmembrane</keyword>
<name>A0A3N4KED3_9PEZI</name>
<dbReference type="GO" id="GO:0006886">
    <property type="term" value="P:intracellular protein transport"/>
    <property type="evidence" value="ECO:0007669"/>
    <property type="project" value="InterPro"/>
</dbReference>
<evidence type="ECO:0000256" key="10">
    <source>
        <dbReference type="SAM" id="MobiDB-lite"/>
    </source>
</evidence>
<keyword evidence="8" id="KW-0175">Coiled coil</keyword>
<protein>
    <submittedName>
        <fullName evidence="13">t-SNARE</fullName>
    </submittedName>
</protein>
<dbReference type="InterPro" id="IPR000727">
    <property type="entry name" value="T_SNARE_dom"/>
</dbReference>
<dbReference type="InterPro" id="IPR010989">
    <property type="entry name" value="SNARE"/>
</dbReference>
<evidence type="ECO:0000256" key="4">
    <source>
        <dbReference type="ARBA" id="ARBA00022692"/>
    </source>
</evidence>
<dbReference type="Proteomes" id="UP000277580">
    <property type="component" value="Unassembled WGS sequence"/>
</dbReference>
<dbReference type="STRING" id="1392247.A0A3N4KED3"/>
<evidence type="ECO:0000313" key="13">
    <source>
        <dbReference type="EMBL" id="RPB08873.1"/>
    </source>
</evidence>
<dbReference type="InterPro" id="IPR006012">
    <property type="entry name" value="Syntaxin/epimorphin_CS"/>
</dbReference>
<evidence type="ECO:0000256" key="8">
    <source>
        <dbReference type="ARBA" id="ARBA00023054"/>
    </source>
</evidence>
<feature type="transmembrane region" description="Helical" evidence="11">
    <location>
        <begin position="306"/>
        <end position="323"/>
    </location>
</feature>
<keyword evidence="9 11" id="KW-0472">Membrane</keyword>
<evidence type="ECO:0000256" key="9">
    <source>
        <dbReference type="ARBA" id="ARBA00023136"/>
    </source>
</evidence>
<keyword evidence="6 11" id="KW-1133">Transmembrane helix</keyword>
<dbReference type="InterPro" id="IPR045242">
    <property type="entry name" value="Syntaxin"/>
</dbReference>
<dbReference type="PANTHER" id="PTHR19957">
    <property type="entry name" value="SYNTAXIN"/>
    <property type="match status" value="1"/>
</dbReference>
<dbReference type="FunCoup" id="A0A3N4KED3">
    <property type="interactions" value="745"/>
</dbReference>
<dbReference type="Pfam" id="PF05739">
    <property type="entry name" value="SNARE"/>
    <property type="match status" value="1"/>
</dbReference>
<comment type="similarity">
    <text evidence="2">Belongs to the syntaxin family.</text>
</comment>
<dbReference type="PANTHER" id="PTHR19957:SF83">
    <property type="entry name" value="SYNTAXIN-16"/>
    <property type="match status" value="1"/>
</dbReference>
<dbReference type="GO" id="GO:0048278">
    <property type="term" value="P:vesicle docking"/>
    <property type="evidence" value="ECO:0007669"/>
    <property type="project" value="TreeGrafter"/>
</dbReference>
<evidence type="ECO:0000256" key="11">
    <source>
        <dbReference type="SAM" id="Phobius"/>
    </source>
</evidence>
<keyword evidence="5" id="KW-0653">Protein transport</keyword>
<accession>A0A3N4KED3</accession>
<feature type="region of interest" description="Disordered" evidence="10">
    <location>
        <begin position="18"/>
        <end position="40"/>
    </location>
</feature>
<dbReference type="PROSITE" id="PS50192">
    <property type="entry name" value="T_SNARE"/>
    <property type="match status" value="1"/>
</dbReference>
<dbReference type="GO" id="GO:0031201">
    <property type="term" value="C:SNARE complex"/>
    <property type="evidence" value="ECO:0007669"/>
    <property type="project" value="TreeGrafter"/>
</dbReference>
<evidence type="ECO:0000256" key="3">
    <source>
        <dbReference type="ARBA" id="ARBA00022448"/>
    </source>
</evidence>
<dbReference type="PROSITE" id="PS00914">
    <property type="entry name" value="SYNTAXIN"/>
    <property type="match status" value="1"/>
</dbReference>
<evidence type="ECO:0000256" key="7">
    <source>
        <dbReference type="ARBA" id="ARBA00023034"/>
    </source>
</evidence>
<dbReference type="CDD" id="cd15845">
    <property type="entry name" value="SNARE_syntaxin16"/>
    <property type="match status" value="1"/>
</dbReference>
<dbReference type="AlphaFoldDB" id="A0A3N4KED3"/>
<dbReference type="InParanoid" id="A0A3N4KED3"/>
<evidence type="ECO:0000256" key="5">
    <source>
        <dbReference type="ARBA" id="ARBA00022927"/>
    </source>
</evidence>
<dbReference type="GO" id="GO:0000149">
    <property type="term" value="F:SNARE binding"/>
    <property type="evidence" value="ECO:0007669"/>
    <property type="project" value="TreeGrafter"/>
</dbReference>
<dbReference type="SMART" id="SM00397">
    <property type="entry name" value="t_SNARE"/>
    <property type="match status" value="1"/>
</dbReference>
<gene>
    <name evidence="13" type="ORF">P167DRAFT_328439</name>
</gene>
<proteinExistence type="inferred from homology"/>
<dbReference type="EMBL" id="ML119157">
    <property type="protein sequence ID" value="RPB08873.1"/>
    <property type="molecule type" value="Genomic_DNA"/>
</dbReference>
<reference evidence="13 14" key="1">
    <citation type="journal article" date="2018" name="Nat. Ecol. Evol.">
        <title>Pezizomycetes genomes reveal the molecular basis of ectomycorrhizal truffle lifestyle.</title>
        <authorList>
            <person name="Murat C."/>
            <person name="Payen T."/>
            <person name="Noel B."/>
            <person name="Kuo A."/>
            <person name="Morin E."/>
            <person name="Chen J."/>
            <person name="Kohler A."/>
            <person name="Krizsan K."/>
            <person name="Balestrini R."/>
            <person name="Da Silva C."/>
            <person name="Montanini B."/>
            <person name="Hainaut M."/>
            <person name="Levati E."/>
            <person name="Barry K.W."/>
            <person name="Belfiori B."/>
            <person name="Cichocki N."/>
            <person name="Clum A."/>
            <person name="Dockter R.B."/>
            <person name="Fauchery L."/>
            <person name="Guy J."/>
            <person name="Iotti M."/>
            <person name="Le Tacon F."/>
            <person name="Lindquist E.A."/>
            <person name="Lipzen A."/>
            <person name="Malagnac F."/>
            <person name="Mello A."/>
            <person name="Molinier V."/>
            <person name="Miyauchi S."/>
            <person name="Poulain J."/>
            <person name="Riccioni C."/>
            <person name="Rubini A."/>
            <person name="Sitrit Y."/>
            <person name="Splivallo R."/>
            <person name="Traeger S."/>
            <person name="Wang M."/>
            <person name="Zifcakova L."/>
            <person name="Wipf D."/>
            <person name="Zambonelli A."/>
            <person name="Paolocci F."/>
            <person name="Nowrousian M."/>
            <person name="Ottonello S."/>
            <person name="Baldrian P."/>
            <person name="Spatafora J.W."/>
            <person name="Henrissat B."/>
            <person name="Nagy L.G."/>
            <person name="Aury J.M."/>
            <person name="Wincker P."/>
            <person name="Grigoriev I.V."/>
            <person name="Bonfante P."/>
            <person name="Martin F.M."/>
        </authorList>
    </citation>
    <scope>NUCLEOTIDE SEQUENCE [LARGE SCALE GENOMIC DNA]</scope>
    <source>
        <strain evidence="13 14">CCBAS932</strain>
    </source>
</reference>
<evidence type="ECO:0000256" key="2">
    <source>
        <dbReference type="ARBA" id="ARBA00009063"/>
    </source>
</evidence>
<keyword evidence="14" id="KW-1185">Reference proteome</keyword>
<feature type="domain" description="T-SNARE coiled-coil homology" evidence="12">
    <location>
        <begin position="232"/>
        <end position="294"/>
    </location>
</feature>